<evidence type="ECO:0000313" key="2">
    <source>
        <dbReference type="Proteomes" id="UP000762676"/>
    </source>
</evidence>
<evidence type="ECO:0000313" key="1">
    <source>
        <dbReference type="EMBL" id="GFR60862.1"/>
    </source>
</evidence>
<dbReference type="AlphaFoldDB" id="A0AAV4EIG9"/>
<organism evidence="1 2">
    <name type="scientific">Elysia marginata</name>
    <dbReference type="NCBI Taxonomy" id="1093978"/>
    <lineage>
        <taxon>Eukaryota</taxon>
        <taxon>Metazoa</taxon>
        <taxon>Spiralia</taxon>
        <taxon>Lophotrochozoa</taxon>
        <taxon>Mollusca</taxon>
        <taxon>Gastropoda</taxon>
        <taxon>Heterobranchia</taxon>
        <taxon>Euthyneura</taxon>
        <taxon>Panpulmonata</taxon>
        <taxon>Sacoglossa</taxon>
        <taxon>Placobranchoidea</taxon>
        <taxon>Plakobranchidae</taxon>
        <taxon>Elysia</taxon>
    </lineage>
</organism>
<gene>
    <name evidence="1" type="ORF">ElyMa_001834100</name>
</gene>
<proteinExistence type="predicted"/>
<keyword evidence="2" id="KW-1185">Reference proteome</keyword>
<reference evidence="1 2" key="1">
    <citation type="journal article" date="2021" name="Elife">
        <title>Chloroplast acquisition without the gene transfer in kleptoplastic sea slugs, Plakobranchus ocellatus.</title>
        <authorList>
            <person name="Maeda T."/>
            <person name="Takahashi S."/>
            <person name="Yoshida T."/>
            <person name="Shimamura S."/>
            <person name="Takaki Y."/>
            <person name="Nagai Y."/>
            <person name="Toyoda A."/>
            <person name="Suzuki Y."/>
            <person name="Arimoto A."/>
            <person name="Ishii H."/>
            <person name="Satoh N."/>
            <person name="Nishiyama T."/>
            <person name="Hasebe M."/>
            <person name="Maruyama T."/>
            <person name="Minagawa J."/>
            <person name="Obokata J."/>
            <person name="Shigenobu S."/>
        </authorList>
    </citation>
    <scope>NUCLEOTIDE SEQUENCE [LARGE SCALE GENOMIC DNA]</scope>
</reference>
<protein>
    <submittedName>
        <fullName evidence="1">Uncharacterized protein</fullName>
    </submittedName>
</protein>
<dbReference type="EMBL" id="BMAT01003694">
    <property type="protein sequence ID" value="GFR60862.1"/>
    <property type="molecule type" value="Genomic_DNA"/>
</dbReference>
<sequence>MEHTNHPVDALTASIYPENQHLTTINYVESYYSEIKQTPHTETRLDDCIQLMLTCDIDLVRTNDINSHLHMLNVKKTKEAIIDFGITKKPMHQLEINNGSLKPSALSLTSV</sequence>
<dbReference type="Proteomes" id="UP000762676">
    <property type="component" value="Unassembled WGS sequence"/>
</dbReference>
<name>A0AAV4EIG9_9GAST</name>
<accession>A0AAV4EIG9</accession>
<comment type="caution">
    <text evidence="1">The sequence shown here is derived from an EMBL/GenBank/DDBJ whole genome shotgun (WGS) entry which is preliminary data.</text>
</comment>